<organism evidence="4 5">
    <name type="scientific">Candidatus Andersenbacteria bacterium RIFCSPHIGHO2_12_FULL_45_11</name>
    <dbReference type="NCBI Taxonomy" id="1797281"/>
    <lineage>
        <taxon>Bacteria</taxon>
        <taxon>Candidatus Anderseniibacteriota</taxon>
    </lineage>
</organism>
<proteinExistence type="predicted"/>
<feature type="transmembrane region" description="Helical" evidence="1">
    <location>
        <begin position="272"/>
        <end position="295"/>
    </location>
</feature>
<feature type="transmembrane region" description="Helical" evidence="1">
    <location>
        <begin position="245"/>
        <end position="266"/>
    </location>
</feature>
<keyword evidence="1" id="KW-0472">Membrane</keyword>
<name>A0A1G1X2E4_9BACT</name>
<evidence type="ECO:0000313" key="5">
    <source>
        <dbReference type="Proteomes" id="UP000177528"/>
    </source>
</evidence>
<accession>A0A1G1X2E4</accession>
<evidence type="ECO:0000313" key="4">
    <source>
        <dbReference type="EMBL" id="OGY33971.1"/>
    </source>
</evidence>
<dbReference type="EMBL" id="MHHR01000024">
    <property type="protein sequence ID" value="OGY33971.1"/>
    <property type="molecule type" value="Genomic_DNA"/>
</dbReference>
<reference evidence="4 5" key="1">
    <citation type="journal article" date="2016" name="Nat. Commun.">
        <title>Thousands of microbial genomes shed light on interconnected biogeochemical processes in an aquifer system.</title>
        <authorList>
            <person name="Anantharaman K."/>
            <person name="Brown C.T."/>
            <person name="Hug L.A."/>
            <person name="Sharon I."/>
            <person name="Castelle C.J."/>
            <person name="Probst A.J."/>
            <person name="Thomas B.C."/>
            <person name="Singh A."/>
            <person name="Wilkins M.J."/>
            <person name="Karaoz U."/>
            <person name="Brodie E.L."/>
            <person name="Williams K.H."/>
            <person name="Hubbard S.S."/>
            <person name="Banfield J.F."/>
        </authorList>
    </citation>
    <scope>NUCLEOTIDE SEQUENCE [LARGE SCALE GENOMIC DNA]</scope>
</reference>
<dbReference type="Proteomes" id="UP000177528">
    <property type="component" value="Unassembled WGS sequence"/>
</dbReference>
<protein>
    <recommendedName>
        <fullName evidence="3">DUF8173 domain-containing protein</fullName>
    </recommendedName>
</protein>
<feature type="signal peptide" evidence="2">
    <location>
        <begin position="1"/>
        <end position="23"/>
    </location>
</feature>
<feature type="chain" id="PRO_5009581287" description="DUF8173 domain-containing protein" evidence="2">
    <location>
        <begin position="24"/>
        <end position="356"/>
    </location>
</feature>
<evidence type="ECO:0000259" key="3">
    <source>
        <dbReference type="Pfam" id="PF26514"/>
    </source>
</evidence>
<comment type="caution">
    <text evidence="4">The sequence shown here is derived from an EMBL/GenBank/DDBJ whole genome shotgun (WGS) entry which is preliminary data.</text>
</comment>
<sequence length="356" mass="36336">MNTTLFRAIIAIAVVVPLSYASAATFVAPEGESASVRQEVTGDVYAASNAVVIAAPVHGDIFAAGDSVDISGQSDASVFAIGRSITVSGDAKDDIRVVGSMVSLTAATAHDVFAAGSSVFLGPESSAGGDAYLAGSDITVAGTIRGSLRIAGEKVTIAKTAIITGDLITYGNDPIIEDGATIGGKTTTIAAAAHPQKERRQNVFGHLIRSAASAALLAYALILLAPLFMAAMYARANTSPVHSGLIGLGILLLFFPLAVILAITGIGFQLAALVGTTTLFLIMIGMGTSTVLLGAWSMKLVTKKDNLLTWQHAVIGGVAATLISLMGGIGFIVLFIIFLIGLGVAAHTLKHIIYGK</sequence>
<gene>
    <name evidence="4" type="ORF">A3D99_04100</name>
</gene>
<keyword evidence="1" id="KW-0812">Transmembrane</keyword>
<keyword evidence="1" id="KW-1133">Transmembrane helix</keyword>
<evidence type="ECO:0000256" key="1">
    <source>
        <dbReference type="SAM" id="Phobius"/>
    </source>
</evidence>
<dbReference type="InterPro" id="IPR058486">
    <property type="entry name" value="DUF8173"/>
</dbReference>
<dbReference type="Pfam" id="PF26514">
    <property type="entry name" value="DUF8173"/>
    <property type="match status" value="1"/>
</dbReference>
<feature type="domain" description="DUF8173" evidence="3">
    <location>
        <begin position="187"/>
        <end position="347"/>
    </location>
</feature>
<feature type="transmembrane region" description="Helical" evidence="1">
    <location>
        <begin position="331"/>
        <end position="349"/>
    </location>
</feature>
<dbReference type="AlphaFoldDB" id="A0A1G1X2E4"/>
<keyword evidence="2" id="KW-0732">Signal</keyword>
<feature type="transmembrane region" description="Helical" evidence="1">
    <location>
        <begin position="211"/>
        <end position="233"/>
    </location>
</feature>
<evidence type="ECO:0000256" key="2">
    <source>
        <dbReference type="SAM" id="SignalP"/>
    </source>
</evidence>